<dbReference type="Pfam" id="PF20310">
    <property type="entry name" value="HTH_Tnp_2"/>
    <property type="match status" value="1"/>
</dbReference>
<evidence type="ECO:0000259" key="3">
    <source>
        <dbReference type="PROSITE" id="PS50994"/>
    </source>
</evidence>
<dbReference type="InterPro" id="IPR036397">
    <property type="entry name" value="RNaseH_sf"/>
</dbReference>
<dbReference type="InterPro" id="IPR025948">
    <property type="entry name" value="HTH-like_dom"/>
</dbReference>
<reference evidence="4 5" key="1">
    <citation type="submission" date="2017-11" db="EMBL/GenBank/DDBJ databases">
        <title>Comparitive Functional Genomics of Dry Heat Resistant strains isolated from the Viking Spacecraft.</title>
        <authorList>
            <person name="Seuylemezian A."/>
            <person name="Cooper K."/>
            <person name="Vaishampayan P."/>
        </authorList>
    </citation>
    <scope>NUCLEOTIDE SEQUENCE [LARGE SCALE GENOMIC DNA]</scope>
    <source>
        <strain evidence="4 5">V32-6</strain>
    </source>
</reference>
<dbReference type="Pfam" id="PF13276">
    <property type="entry name" value="HTH_21"/>
    <property type="match status" value="1"/>
</dbReference>
<sequence>MSKITFSSKEIKILQKNPNVHRVSSLAITYTDDFKNKFMDEYLAGKLPRQIFEENGFDINILGIKRIEQSAHRWKKAYEKNGLIGLSDARKTASGRPLKRELTQAEIIERQEARIKLLEGQVELLKKLETTERRLRSKSQNLETNNIFQLIHETIEQNQFKRMTRYFCDLLGVSRSGYYSYLKAADSRFEREQKDLEAKEIIMKAFNRRGYKKGSRSIKMILNNEYDFEISRKKIQRIMNKYEIICPHRKANPYKKIAKATKEHQVVSNKLNREFKQGIPGKVLLTDITYLPYNGKDMAYLSAIKDASTNELLAYHVSDRITLDIATKTIDKLMKNKKINLHSKAFIHSDQGSHYTSPKYQKLLKKHKLGQSMSRRGNCWDNAPMESFFGHLKDEVNYQSCKSLEELKAKINHYMVYYNNYRYQWNLKKMTPIQYRNHLLAS</sequence>
<dbReference type="Gene3D" id="3.30.420.10">
    <property type="entry name" value="Ribonuclease H-like superfamily/Ribonuclease H"/>
    <property type="match status" value="1"/>
</dbReference>
<organism evidence="4 5">
    <name type="scientific">Neobacillus cucumis</name>
    <dbReference type="NCBI Taxonomy" id="1740721"/>
    <lineage>
        <taxon>Bacteria</taxon>
        <taxon>Bacillati</taxon>
        <taxon>Bacillota</taxon>
        <taxon>Bacilli</taxon>
        <taxon>Bacillales</taxon>
        <taxon>Bacillaceae</taxon>
        <taxon>Neobacillus</taxon>
    </lineage>
</organism>
<dbReference type="Pfam" id="PF13333">
    <property type="entry name" value="rve_2"/>
    <property type="match status" value="1"/>
</dbReference>
<accession>A0A2N5H810</accession>
<dbReference type="OrthoDB" id="9781005at2"/>
<keyword evidence="5" id="KW-1185">Reference proteome</keyword>
<dbReference type="SUPFAM" id="SSF53098">
    <property type="entry name" value="Ribonuclease H-like"/>
    <property type="match status" value="1"/>
</dbReference>
<proteinExistence type="predicted"/>
<evidence type="ECO:0000313" key="5">
    <source>
        <dbReference type="Proteomes" id="UP000234950"/>
    </source>
</evidence>
<name>A0A2N5H810_9BACI</name>
<comment type="function">
    <text evidence="1">Involved in the transposition of the insertion sequence.</text>
</comment>
<dbReference type="PANTHER" id="PTHR46889">
    <property type="entry name" value="TRANSPOSASE INSF FOR INSERTION SEQUENCE IS3B-RELATED"/>
    <property type="match status" value="1"/>
</dbReference>
<dbReference type="InterPro" id="IPR050900">
    <property type="entry name" value="Transposase_IS3/IS150/IS904"/>
</dbReference>
<gene>
    <name evidence="4" type="ORF">CVD27_23660</name>
</gene>
<evidence type="ECO:0000256" key="1">
    <source>
        <dbReference type="ARBA" id="ARBA00002286"/>
    </source>
</evidence>
<dbReference type="EMBL" id="PGVE01000090">
    <property type="protein sequence ID" value="PLS01659.1"/>
    <property type="molecule type" value="Genomic_DNA"/>
</dbReference>
<dbReference type="InterPro" id="IPR048020">
    <property type="entry name" value="Transpos_IS3"/>
</dbReference>
<evidence type="ECO:0000256" key="2">
    <source>
        <dbReference type="SAM" id="Coils"/>
    </source>
</evidence>
<evidence type="ECO:0000313" key="4">
    <source>
        <dbReference type="EMBL" id="PLS01659.1"/>
    </source>
</evidence>
<dbReference type="Proteomes" id="UP000234950">
    <property type="component" value="Unassembled WGS sequence"/>
</dbReference>
<dbReference type="InterPro" id="IPR046929">
    <property type="entry name" value="HTH_Tnp"/>
</dbReference>
<dbReference type="PANTHER" id="PTHR46889:SF5">
    <property type="entry name" value="INTEGRASE PROTEIN"/>
    <property type="match status" value="1"/>
</dbReference>
<protein>
    <submittedName>
        <fullName evidence="4">Transposase</fullName>
    </submittedName>
</protein>
<dbReference type="RefSeq" id="WP_101651021.1">
    <property type="nucleotide sequence ID" value="NZ_PGVE01000090.1"/>
</dbReference>
<dbReference type="InterPro" id="IPR012337">
    <property type="entry name" value="RNaseH-like_sf"/>
</dbReference>
<dbReference type="NCBIfam" id="NF033516">
    <property type="entry name" value="transpos_IS3"/>
    <property type="match status" value="1"/>
</dbReference>
<dbReference type="GO" id="GO:0003676">
    <property type="term" value="F:nucleic acid binding"/>
    <property type="evidence" value="ECO:0007669"/>
    <property type="project" value="InterPro"/>
</dbReference>
<keyword evidence="2" id="KW-0175">Coiled coil</keyword>
<feature type="coiled-coil region" evidence="2">
    <location>
        <begin position="108"/>
        <end position="145"/>
    </location>
</feature>
<dbReference type="Pfam" id="PF00665">
    <property type="entry name" value="rve"/>
    <property type="match status" value="1"/>
</dbReference>
<feature type="domain" description="Integrase catalytic" evidence="3">
    <location>
        <begin position="276"/>
        <end position="440"/>
    </location>
</feature>
<dbReference type="GO" id="GO:0015074">
    <property type="term" value="P:DNA integration"/>
    <property type="evidence" value="ECO:0007669"/>
    <property type="project" value="InterPro"/>
</dbReference>
<dbReference type="AlphaFoldDB" id="A0A2N5H810"/>
<dbReference type="PROSITE" id="PS50994">
    <property type="entry name" value="INTEGRASE"/>
    <property type="match status" value="1"/>
</dbReference>
<comment type="caution">
    <text evidence="4">The sequence shown here is derived from an EMBL/GenBank/DDBJ whole genome shotgun (WGS) entry which is preliminary data.</text>
</comment>
<dbReference type="InterPro" id="IPR001584">
    <property type="entry name" value="Integrase_cat-core"/>
</dbReference>